<dbReference type="eggNOG" id="COG4076">
    <property type="taxonomic scope" value="Bacteria"/>
</dbReference>
<protein>
    <recommendedName>
        <fullName evidence="3">Phytanoyl-CoA dioxygenase (PhyH)</fullName>
    </recommendedName>
</protein>
<dbReference type="HOGENOM" id="CLU_049591_0_0_6"/>
<dbReference type="PATRIC" id="fig|765912.4.peg.3502"/>
<accession>L0H3I7</accession>
<evidence type="ECO:0008006" key="3">
    <source>
        <dbReference type="Google" id="ProtNLM"/>
    </source>
</evidence>
<dbReference type="Proteomes" id="UP000010816">
    <property type="component" value="Chromosome"/>
</dbReference>
<evidence type="ECO:0000313" key="2">
    <source>
        <dbReference type="Proteomes" id="UP000010816"/>
    </source>
</evidence>
<proteinExistence type="predicted"/>
<reference evidence="1 2" key="1">
    <citation type="submission" date="2011-09" db="EMBL/GenBank/DDBJ databases">
        <title>Complete sequence of chromosome of Thioflavicoccus mobilis 8321.</title>
        <authorList>
            <consortium name="US DOE Joint Genome Institute"/>
            <person name="Lucas S."/>
            <person name="Han J."/>
            <person name="Lapidus A."/>
            <person name="Cheng J.-F."/>
            <person name="Goodwin L."/>
            <person name="Pitluck S."/>
            <person name="Peters L."/>
            <person name="Ovchinnikova G."/>
            <person name="Lu M."/>
            <person name="Detter J.C."/>
            <person name="Han C."/>
            <person name="Tapia R."/>
            <person name="Land M."/>
            <person name="Hauser L."/>
            <person name="Kyrpides N."/>
            <person name="Ivanova N."/>
            <person name="Pagani I."/>
            <person name="Vogl K."/>
            <person name="Liu Z."/>
            <person name="Imhoff J."/>
            <person name="Thiel V."/>
            <person name="Frigaard N.-U."/>
            <person name="Bryant D."/>
            <person name="Woyke T."/>
        </authorList>
    </citation>
    <scope>NUCLEOTIDE SEQUENCE [LARGE SCALE GENOMIC DNA]</scope>
    <source>
        <strain evidence="1 2">8321</strain>
    </source>
</reference>
<dbReference type="InterPro" id="IPR029063">
    <property type="entry name" value="SAM-dependent_MTases_sf"/>
</dbReference>
<gene>
    <name evidence="1" type="ORF">Thimo_3579</name>
</gene>
<keyword evidence="2" id="KW-1185">Reference proteome</keyword>
<dbReference type="AlphaFoldDB" id="L0H3I7"/>
<dbReference type="EMBL" id="CP003051">
    <property type="protein sequence ID" value="AGA92235.1"/>
    <property type="molecule type" value="Genomic_DNA"/>
</dbReference>
<dbReference type="KEGG" id="tmb:Thimo_3579"/>
<sequence length="355" mass="38856">MDKHTTHQTERKRLHDLTATLLSPETSGAQLQAATRELNALFDRLSPLIRKDLLEEQYAPTFLEQGIAASVNCAALCAEDPLRVSRFLQGIERAIGEAQTRFPSITIHLLYAGTGPYATLVTPLLTRHSPAGLQVTMLDIHRESLDSLRAILGALGLEAFVKAYLQTDASRYRHPKNDPIHIVVSETMTSGLMMEMQVPITLNLAPQLTENGLWIPESVRITAVAGRPEHLLVPIDRTAPPPYPQLVADRELGTLFRIGKDEGCALATMKGEDSLPAETIKIPIDLKPEHAILLHTEITIFGDIHLTGHDSTLNHLVPMPVGVSALPGHRTPLRYRLGTHPGLECTSPCAAPTVE</sequence>
<organism evidence="1 2">
    <name type="scientific">Thioflavicoccus mobilis 8321</name>
    <dbReference type="NCBI Taxonomy" id="765912"/>
    <lineage>
        <taxon>Bacteria</taxon>
        <taxon>Pseudomonadati</taxon>
        <taxon>Pseudomonadota</taxon>
        <taxon>Gammaproteobacteria</taxon>
        <taxon>Chromatiales</taxon>
        <taxon>Chromatiaceae</taxon>
        <taxon>Thioflavicoccus</taxon>
    </lineage>
</organism>
<dbReference type="STRING" id="765912.Thimo_3579"/>
<dbReference type="Gene3D" id="3.40.50.150">
    <property type="entry name" value="Vaccinia Virus protein VP39"/>
    <property type="match status" value="1"/>
</dbReference>
<dbReference type="OrthoDB" id="1157001at2"/>
<evidence type="ECO:0000313" key="1">
    <source>
        <dbReference type="EMBL" id="AGA92235.1"/>
    </source>
</evidence>
<dbReference type="RefSeq" id="WP_015282360.1">
    <property type="nucleotide sequence ID" value="NC_019940.1"/>
</dbReference>
<name>L0H3I7_9GAMM</name>